<dbReference type="PANTHER" id="PTHR12121:SF36">
    <property type="entry name" value="ENDONUCLEASE_EXONUCLEASE_PHOSPHATASE DOMAIN-CONTAINING PROTEIN"/>
    <property type="match status" value="1"/>
</dbReference>
<proteinExistence type="predicted"/>
<reference evidence="1" key="1">
    <citation type="journal article" date="2023" name="Plant J.">
        <title>The genome of the king protea, Protea cynaroides.</title>
        <authorList>
            <person name="Chang J."/>
            <person name="Duong T.A."/>
            <person name="Schoeman C."/>
            <person name="Ma X."/>
            <person name="Roodt D."/>
            <person name="Barker N."/>
            <person name="Li Z."/>
            <person name="Van de Peer Y."/>
            <person name="Mizrachi E."/>
        </authorList>
    </citation>
    <scope>NUCLEOTIDE SEQUENCE</scope>
    <source>
        <tissue evidence="1">Young leaves</tissue>
    </source>
</reference>
<dbReference type="PANTHER" id="PTHR12121">
    <property type="entry name" value="CARBON CATABOLITE REPRESSOR PROTEIN 4"/>
    <property type="match status" value="1"/>
</dbReference>
<name>A0A9Q0HCX6_9MAGN</name>
<dbReference type="Gene3D" id="3.60.10.10">
    <property type="entry name" value="Endonuclease/exonuclease/phosphatase"/>
    <property type="match status" value="1"/>
</dbReference>
<accession>A0A9Q0HCX6</accession>
<dbReference type="AlphaFoldDB" id="A0A9Q0HCX6"/>
<evidence type="ECO:0008006" key="3">
    <source>
        <dbReference type="Google" id="ProtNLM"/>
    </source>
</evidence>
<sequence length="176" mass="19753">MSVSVTLMTFNLHDDQPEGSPNSWEKRRDLCISVITSYSPMILCTQQGVKLQLDFLQQGLPGYDQFGISRKGSEDTTDEHCTIFYDKEKVEFLEGGTFWLSESPSVPGSASWGSVVPRIATWAISFLSYCIFTYISNSSLMCPAYSVGCYYIICFIDTISTLFNSKELNHPAFLSK</sequence>
<evidence type="ECO:0000313" key="1">
    <source>
        <dbReference type="EMBL" id="KAJ4963495.1"/>
    </source>
</evidence>
<dbReference type="OrthoDB" id="276515at2759"/>
<dbReference type="InterPro" id="IPR050410">
    <property type="entry name" value="CCR4/nocturin_mRNA_transcr"/>
</dbReference>
<comment type="caution">
    <text evidence="1">The sequence shown here is derived from an EMBL/GenBank/DDBJ whole genome shotgun (WGS) entry which is preliminary data.</text>
</comment>
<keyword evidence="2" id="KW-1185">Reference proteome</keyword>
<gene>
    <name evidence="1" type="ORF">NE237_023434</name>
</gene>
<dbReference type="SUPFAM" id="SSF56219">
    <property type="entry name" value="DNase I-like"/>
    <property type="match status" value="1"/>
</dbReference>
<organism evidence="1 2">
    <name type="scientific">Protea cynaroides</name>
    <dbReference type="NCBI Taxonomy" id="273540"/>
    <lineage>
        <taxon>Eukaryota</taxon>
        <taxon>Viridiplantae</taxon>
        <taxon>Streptophyta</taxon>
        <taxon>Embryophyta</taxon>
        <taxon>Tracheophyta</taxon>
        <taxon>Spermatophyta</taxon>
        <taxon>Magnoliopsida</taxon>
        <taxon>Proteales</taxon>
        <taxon>Proteaceae</taxon>
        <taxon>Protea</taxon>
    </lineage>
</organism>
<protein>
    <recommendedName>
        <fullName evidence="3">Endonuclease/exonuclease/phosphatase domain-containing protein</fullName>
    </recommendedName>
</protein>
<evidence type="ECO:0000313" key="2">
    <source>
        <dbReference type="Proteomes" id="UP001141806"/>
    </source>
</evidence>
<dbReference type="GO" id="GO:0000175">
    <property type="term" value="F:3'-5'-RNA exonuclease activity"/>
    <property type="evidence" value="ECO:0007669"/>
    <property type="project" value="TreeGrafter"/>
</dbReference>
<dbReference type="Proteomes" id="UP001141806">
    <property type="component" value="Unassembled WGS sequence"/>
</dbReference>
<dbReference type="EMBL" id="JAMYWD010000008">
    <property type="protein sequence ID" value="KAJ4963495.1"/>
    <property type="molecule type" value="Genomic_DNA"/>
</dbReference>
<dbReference type="InterPro" id="IPR036691">
    <property type="entry name" value="Endo/exonu/phosph_ase_sf"/>
</dbReference>